<dbReference type="GO" id="GO:0030691">
    <property type="term" value="C:Noc2p-Noc3p complex"/>
    <property type="evidence" value="ECO:0007669"/>
    <property type="project" value="TreeGrafter"/>
</dbReference>
<feature type="region of interest" description="Disordered" evidence="4">
    <location>
        <begin position="1"/>
        <end position="89"/>
    </location>
</feature>
<evidence type="ECO:0000256" key="1">
    <source>
        <dbReference type="ARBA" id="ARBA00004123"/>
    </source>
</evidence>
<feature type="region of interest" description="Disordered" evidence="4">
    <location>
        <begin position="623"/>
        <end position="694"/>
    </location>
</feature>
<feature type="compositionally biased region" description="Acidic residues" evidence="4">
    <location>
        <begin position="106"/>
        <end position="120"/>
    </location>
</feature>
<evidence type="ECO:0000256" key="4">
    <source>
        <dbReference type="SAM" id="MobiDB-lite"/>
    </source>
</evidence>
<dbReference type="GO" id="GO:0003714">
    <property type="term" value="F:transcription corepressor activity"/>
    <property type="evidence" value="ECO:0007669"/>
    <property type="project" value="TreeGrafter"/>
</dbReference>
<dbReference type="GO" id="GO:0005730">
    <property type="term" value="C:nucleolus"/>
    <property type="evidence" value="ECO:0007669"/>
    <property type="project" value="TreeGrafter"/>
</dbReference>
<dbReference type="GO" id="GO:0000122">
    <property type="term" value="P:negative regulation of transcription by RNA polymerase II"/>
    <property type="evidence" value="ECO:0007669"/>
    <property type="project" value="TreeGrafter"/>
</dbReference>
<dbReference type="AlphaFoldDB" id="A0A9P0MXL5"/>
<dbReference type="PANTHER" id="PTHR12687:SF4">
    <property type="entry name" value="NUCLEOLAR COMPLEX PROTEIN 2 HOMOLOG"/>
    <property type="match status" value="1"/>
</dbReference>
<evidence type="ECO:0008006" key="7">
    <source>
        <dbReference type="Google" id="ProtNLM"/>
    </source>
</evidence>
<evidence type="ECO:0000313" key="6">
    <source>
        <dbReference type="Proteomes" id="UP001152798"/>
    </source>
</evidence>
<dbReference type="InterPro" id="IPR005343">
    <property type="entry name" value="Noc2"/>
</dbReference>
<dbReference type="EMBL" id="OV725083">
    <property type="protein sequence ID" value="CAH1407502.1"/>
    <property type="molecule type" value="Genomic_DNA"/>
</dbReference>
<dbReference type="Proteomes" id="UP001152798">
    <property type="component" value="Chromosome 7"/>
</dbReference>
<evidence type="ECO:0000256" key="2">
    <source>
        <dbReference type="ARBA" id="ARBA00005907"/>
    </source>
</evidence>
<keyword evidence="6" id="KW-1185">Reference proteome</keyword>
<feature type="compositionally biased region" description="Acidic residues" evidence="4">
    <location>
        <begin position="19"/>
        <end position="72"/>
    </location>
</feature>
<dbReference type="PANTHER" id="PTHR12687">
    <property type="entry name" value="NUCLEOLAR COMPLEX 2 AND RAD4-RELATED"/>
    <property type="match status" value="1"/>
</dbReference>
<name>A0A9P0MXL5_NEZVI</name>
<dbReference type="SUPFAM" id="SSF48371">
    <property type="entry name" value="ARM repeat"/>
    <property type="match status" value="1"/>
</dbReference>
<comment type="subcellular location">
    <subcellularLocation>
        <location evidence="1">Nucleus</location>
    </subcellularLocation>
</comment>
<feature type="region of interest" description="Disordered" evidence="4">
    <location>
        <begin position="104"/>
        <end position="123"/>
    </location>
</feature>
<dbReference type="GO" id="GO:0005654">
    <property type="term" value="C:nucleoplasm"/>
    <property type="evidence" value="ECO:0007669"/>
    <property type="project" value="TreeGrafter"/>
</dbReference>
<keyword evidence="3" id="KW-0539">Nucleus</keyword>
<protein>
    <recommendedName>
        <fullName evidence="7">Nucleolar complex protein 2 homolog</fullName>
    </recommendedName>
</protein>
<organism evidence="5 6">
    <name type="scientific">Nezara viridula</name>
    <name type="common">Southern green stink bug</name>
    <name type="synonym">Cimex viridulus</name>
    <dbReference type="NCBI Taxonomy" id="85310"/>
    <lineage>
        <taxon>Eukaryota</taxon>
        <taxon>Metazoa</taxon>
        <taxon>Ecdysozoa</taxon>
        <taxon>Arthropoda</taxon>
        <taxon>Hexapoda</taxon>
        <taxon>Insecta</taxon>
        <taxon>Pterygota</taxon>
        <taxon>Neoptera</taxon>
        <taxon>Paraneoptera</taxon>
        <taxon>Hemiptera</taxon>
        <taxon>Heteroptera</taxon>
        <taxon>Panheteroptera</taxon>
        <taxon>Pentatomomorpha</taxon>
        <taxon>Pentatomoidea</taxon>
        <taxon>Pentatomidae</taxon>
        <taxon>Pentatominae</taxon>
        <taxon>Nezara</taxon>
    </lineage>
</organism>
<comment type="similarity">
    <text evidence="2">Belongs to the NOC2 family.</text>
</comment>
<dbReference type="InterPro" id="IPR016024">
    <property type="entry name" value="ARM-type_fold"/>
</dbReference>
<dbReference type="Pfam" id="PF03715">
    <property type="entry name" value="Noc2"/>
    <property type="match status" value="1"/>
</dbReference>
<dbReference type="GO" id="GO:0042273">
    <property type="term" value="P:ribosomal large subunit biogenesis"/>
    <property type="evidence" value="ECO:0007669"/>
    <property type="project" value="TreeGrafter"/>
</dbReference>
<gene>
    <name evidence="5" type="ORF">NEZAVI_LOCUS15204</name>
</gene>
<dbReference type="OrthoDB" id="10266662at2759"/>
<evidence type="ECO:0000313" key="5">
    <source>
        <dbReference type="EMBL" id="CAH1407502.1"/>
    </source>
</evidence>
<dbReference type="GO" id="GO:0030690">
    <property type="term" value="C:Noc1p-Noc2p complex"/>
    <property type="evidence" value="ECO:0007669"/>
    <property type="project" value="TreeGrafter"/>
</dbReference>
<accession>A0A9P0MXL5</accession>
<sequence>MAVPNESDYSDEDKLSSNVEDEENDSDEQYEEENGETSDGQSEEENAENSDKESDDSQEDGNESDDEPEVDFSESHKKSLAKLQKTDPEFYKFLKENDKKLLEYSSSEEEVEEEAKESDDEGKVYKLPSQLHVDSEESDFEEENEKKSDKQVTMAMVKKWRENLINEPSVGSISKAVEAFHAALDRVTGEDNSELKVDGSGVFNAIIEMCVLHLHKSINDFLKLNPSNIKHPEKAKKWVKVRSLVEGYFTDLLKLLAGVASENIVSVLLKHLHSCCHIVIYFHKLSRVALKQLTKLWSTGEESVRVLAYLCILRLCTLKKSNLLNSALKYLYIAYIRGSKFVSINTLAQINFMKRSLVDLFNLDPVLSYQHCFLYIRQLAIHLRNAVTLQKKESFQSVYNWQYIHSLKLWVDLMCETNSKELLQLCYPLVQVIIGAIKLIPTSQYIPLRFHCIQMLIKLVRETDSYIPILPFIIDGLSCADINKQYKNVSMKPFDFTFVLRLSKQAMTETGFPDAVVEYVYQLLLEYAAACSSSIAFPDLFIAASVQLKSVIKNCKNSKYTSKLKQVLIKIEENSKFINNERNKLNINLNENDKIKAFESDMKLKVPPLQKYWDQLQKINEMKKSRERNESEKKEKEDSDVKWPSMSKDRLKRKKVDEGPVELLPSDESDFEFPQVSEDEPKEKRKKRVKKLSDSSKQIIMKNVDITDTPDDVYEDQLEDLNINEF</sequence>
<feature type="compositionally biased region" description="Basic and acidic residues" evidence="4">
    <location>
        <begin position="623"/>
        <end position="641"/>
    </location>
</feature>
<dbReference type="GO" id="GO:0042393">
    <property type="term" value="F:histone binding"/>
    <property type="evidence" value="ECO:0007669"/>
    <property type="project" value="TreeGrafter"/>
</dbReference>
<reference evidence="5" key="1">
    <citation type="submission" date="2022-01" db="EMBL/GenBank/DDBJ databases">
        <authorList>
            <person name="King R."/>
        </authorList>
    </citation>
    <scope>NUCLEOTIDE SEQUENCE</scope>
</reference>
<proteinExistence type="inferred from homology"/>
<evidence type="ECO:0000256" key="3">
    <source>
        <dbReference type="ARBA" id="ARBA00023242"/>
    </source>
</evidence>